<evidence type="ECO:0000313" key="4">
    <source>
        <dbReference type="Proteomes" id="UP000267251"/>
    </source>
</evidence>
<name>A0A4P9Y6D5_9FUNG</name>
<dbReference type="InterPro" id="IPR005645">
    <property type="entry name" value="FSH-like_dom"/>
</dbReference>
<dbReference type="AlphaFoldDB" id="A0A4P9Y6D5"/>
<keyword evidence="4" id="KW-1185">Reference proteome</keyword>
<dbReference type="Gene3D" id="3.40.50.1820">
    <property type="entry name" value="alpha/beta hydrolase"/>
    <property type="match status" value="2"/>
</dbReference>
<protein>
    <submittedName>
        <fullName evidence="3">Serine hydrolase-domain-containing protein</fullName>
    </submittedName>
</protein>
<dbReference type="EMBL" id="KZ987809">
    <property type="protein sequence ID" value="RKP14638.1"/>
    <property type="molecule type" value="Genomic_DNA"/>
</dbReference>
<dbReference type="GO" id="GO:0005634">
    <property type="term" value="C:nucleus"/>
    <property type="evidence" value="ECO:0007669"/>
    <property type="project" value="TreeGrafter"/>
</dbReference>
<dbReference type="OrthoDB" id="414698at2759"/>
<feature type="domain" description="Serine hydrolase" evidence="2">
    <location>
        <begin position="7"/>
        <end position="114"/>
    </location>
</feature>
<dbReference type="GO" id="GO:0005737">
    <property type="term" value="C:cytoplasm"/>
    <property type="evidence" value="ECO:0007669"/>
    <property type="project" value="TreeGrafter"/>
</dbReference>
<proteinExistence type="predicted"/>
<dbReference type="PANTHER" id="PTHR48070">
    <property type="entry name" value="ESTERASE OVCA2"/>
    <property type="match status" value="1"/>
</dbReference>
<organism evidence="3 4">
    <name type="scientific">Piptocephalis cylindrospora</name>
    <dbReference type="NCBI Taxonomy" id="1907219"/>
    <lineage>
        <taxon>Eukaryota</taxon>
        <taxon>Fungi</taxon>
        <taxon>Fungi incertae sedis</taxon>
        <taxon>Zoopagomycota</taxon>
        <taxon>Zoopagomycotina</taxon>
        <taxon>Zoopagomycetes</taxon>
        <taxon>Zoopagales</taxon>
        <taxon>Piptocephalidaceae</taxon>
        <taxon>Piptocephalis</taxon>
    </lineage>
</organism>
<keyword evidence="1 3" id="KW-0378">Hydrolase</keyword>
<dbReference type="InterPro" id="IPR050593">
    <property type="entry name" value="LovG"/>
</dbReference>
<dbReference type="SUPFAM" id="SSF53474">
    <property type="entry name" value="alpha/beta-Hydrolases"/>
    <property type="match status" value="1"/>
</dbReference>
<dbReference type="Proteomes" id="UP000267251">
    <property type="component" value="Unassembled WGS sequence"/>
</dbReference>
<reference evidence="4" key="1">
    <citation type="journal article" date="2018" name="Nat. Microbiol.">
        <title>Leveraging single-cell genomics to expand the fungal tree of life.</title>
        <authorList>
            <person name="Ahrendt S.R."/>
            <person name="Quandt C.A."/>
            <person name="Ciobanu D."/>
            <person name="Clum A."/>
            <person name="Salamov A."/>
            <person name="Andreopoulos B."/>
            <person name="Cheng J.F."/>
            <person name="Woyke T."/>
            <person name="Pelin A."/>
            <person name="Henrissat B."/>
            <person name="Reynolds N.K."/>
            <person name="Benny G.L."/>
            <person name="Smith M.E."/>
            <person name="James T.Y."/>
            <person name="Grigoriev I.V."/>
        </authorList>
    </citation>
    <scope>NUCLEOTIDE SEQUENCE [LARGE SCALE GENOMIC DNA]</scope>
</reference>
<evidence type="ECO:0000259" key="2">
    <source>
        <dbReference type="Pfam" id="PF03959"/>
    </source>
</evidence>
<dbReference type="InterPro" id="IPR029058">
    <property type="entry name" value="AB_hydrolase_fold"/>
</dbReference>
<gene>
    <name evidence="3" type="ORF">BJ684DRAFT_15045</name>
</gene>
<dbReference type="GO" id="GO:0016787">
    <property type="term" value="F:hydrolase activity"/>
    <property type="evidence" value="ECO:0007669"/>
    <property type="project" value="UniProtKB-KW"/>
</dbReference>
<evidence type="ECO:0000256" key="1">
    <source>
        <dbReference type="ARBA" id="ARBA00022801"/>
    </source>
</evidence>
<evidence type="ECO:0000313" key="3">
    <source>
        <dbReference type="EMBL" id="RKP14638.1"/>
    </source>
</evidence>
<dbReference type="PANTHER" id="PTHR48070:SF6">
    <property type="entry name" value="ESTERASE OVCA2"/>
    <property type="match status" value="1"/>
</dbReference>
<accession>A0A4P9Y6D5</accession>
<dbReference type="Pfam" id="PF03959">
    <property type="entry name" value="FSH1"/>
    <property type="match status" value="1"/>
</dbReference>
<sequence>MSSPRLFRVLCLPGYTQNGMILRKKTGALRKTLKSVAELEYIDPPILMPVPEEGPEELKKKIGDQLLTEDEKPYAWFFRQADGSCKGLEEALDYLFALLDRQGPFDAIFGFSQGFRFEDALTLPYYDSSPTHCPTLHILGKQDTLIDPERSHALASLFPKAEVYEHKGGHVMPSDSAGRKTVLAFLQSIPQDTLADKEICHRDGCFLKRHKDPRPQYILVECAFDEKGSLLPYWVPHSGV</sequence>